<keyword evidence="3" id="KW-1185">Reference proteome</keyword>
<dbReference type="SUPFAM" id="SSF49695">
    <property type="entry name" value="gamma-Crystallin-like"/>
    <property type="match status" value="1"/>
</dbReference>
<protein>
    <submittedName>
        <fullName evidence="2">SH3 domain-containing protein</fullName>
    </submittedName>
</protein>
<evidence type="ECO:0000313" key="2">
    <source>
        <dbReference type="EMBL" id="QXL87577.1"/>
    </source>
</evidence>
<name>A0A975YFL2_9RHOB</name>
<dbReference type="EMBL" id="JAIMBW010000001">
    <property type="protein sequence ID" value="MBY4894964.1"/>
    <property type="molecule type" value="Genomic_DNA"/>
</dbReference>
<dbReference type="PROSITE" id="PS51781">
    <property type="entry name" value="SH3B"/>
    <property type="match status" value="1"/>
</dbReference>
<dbReference type="Gene3D" id="2.30.30.40">
    <property type="entry name" value="SH3 Domains"/>
    <property type="match status" value="1"/>
</dbReference>
<sequence length="333" mass="34609">MATLTIASATAAVAENAVATTHLNVRSGPGTGFSVVDTLTPGEVVDMTECQPNGWCYVTHSGPDGWVSSSYLTAPSGAGVPGAGCSFQLTIGPGGPEFSIVCPGGVDALPIPAADDDEDEAGPVVPTGNQACFYDLPNFTGGSFCRGVTRIDNLPPAANDRITSVQLSGDARVRLCVDPFMSGFCRNVNASEGQLGAIMNNEVSSLQVYIGIPPGGVPPVLSSGTVTIPNTRRVDLDTGNIGMAGFDLWYRVHAPVVPRLATGNGARIGSTPGPVSNYGDCRDATYNRTVLNMSDFAPGSRICVRTSEGRTAIVRRDGATPSNITLFYRLFDD</sequence>
<dbReference type="Pfam" id="PF08239">
    <property type="entry name" value="SH3_3"/>
    <property type="match status" value="1"/>
</dbReference>
<dbReference type="InterPro" id="IPR036028">
    <property type="entry name" value="SH3-like_dom_sf"/>
</dbReference>
<accession>A0A975YFL2</accession>
<dbReference type="EMBL" id="CP078073">
    <property type="protein sequence ID" value="QXL87577.1"/>
    <property type="molecule type" value="Genomic_DNA"/>
</dbReference>
<dbReference type="SUPFAM" id="SSF50044">
    <property type="entry name" value="SH3-domain"/>
    <property type="match status" value="1"/>
</dbReference>
<feature type="domain" description="SH3b" evidence="1">
    <location>
        <begin position="14"/>
        <end position="76"/>
    </location>
</feature>
<dbReference type="InterPro" id="IPR011024">
    <property type="entry name" value="G_crystallin-like"/>
</dbReference>
<evidence type="ECO:0000259" key="1">
    <source>
        <dbReference type="PROSITE" id="PS51781"/>
    </source>
</evidence>
<organism evidence="2">
    <name type="scientific">Gymnodinialimonas phycosphaerae</name>
    <dbReference type="NCBI Taxonomy" id="2841589"/>
    <lineage>
        <taxon>Bacteria</taxon>
        <taxon>Pseudomonadati</taxon>
        <taxon>Pseudomonadota</taxon>
        <taxon>Alphaproteobacteria</taxon>
        <taxon>Rhodobacterales</taxon>
        <taxon>Paracoccaceae</taxon>
        <taxon>Gymnodinialimonas</taxon>
    </lineage>
</organism>
<dbReference type="Proteomes" id="UP000693972">
    <property type="component" value="Unassembled WGS sequence"/>
</dbReference>
<dbReference type="Gene3D" id="2.60.20.10">
    <property type="entry name" value="Crystallins"/>
    <property type="match status" value="1"/>
</dbReference>
<proteinExistence type="predicted"/>
<reference evidence="2 3" key="1">
    <citation type="submission" date="2021-07" db="EMBL/GenBank/DDBJ databases">
        <title>Karlodiniumbacter phycospheric gen. nov., sp. nov., a phycosphere bacterium isolated from karlodinium veneficum.</title>
        <authorList>
            <person name="Peng Y."/>
            <person name="Jiang L."/>
            <person name="Lee J."/>
        </authorList>
    </citation>
    <scope>NUCLEOTIDE SEQUENCE</scope>
    <source>
        <strain evidence="2 3">N5</strain>
    </source>
</reference>
<dbReference type="InterPro" id="IPR003646">
    <property type="entry name" value="SH3-like_bac-type"/>
</dbReference>
<evidence type="ECO:0000313" key="3">
    <source>
        <dbReference type="Proteomes" id="UP000693972"/>
    </source>
</evidence>
<gene>
    <name evidence="2" type="ORF">KUL25_19570</name>
</gene>
<dbReference type="RefSeq" id="WP_257894441.1">
    <property type="nucleotide sequence ID" value="NZ_JAIMBW010000001.1"/>
</dbReference>
<dbReference type="AlphaFoldDB" id="A0A975YFL2"/>